<dbReference type="InterPro" id="IPR002048">
    <property type="entry name" value="EF_hand_dom"/>
</dbReference>
<reference evidence="6 7" key="1">
    <citation type="submission" date="2019-09" db="EMBL/GenBank/DDBJ databases">
        <title>Draft genome sequences of 48 bacterial type strains from the CCUG.</title>
        <authorList>
            <person name="Tunovic T."/>
            <person name="Pineiro-Iglesias B."/>
            <person name="Unosson C."/>
            <person name="Inganas E."/>
            <person name="Ohlen M."/>
            <person name="Cardew S."/>
            <person name="Jensie-Markopoulos S."/>
            <person name="Salva-Serra F."/>
            <person name="Jaen-Luchoro D."/>
            <person name="Karlsson R."/>
            <person name="Svensson-Stadler L."/>
            <person name="Chun J."/>
            <person name="Moore E."/>
        </authorList>
    </citation>
    <scope>NUCLEOTIDE SEQUENCE [LARGE SCALE GENOMIC DNA]</scope>
    <source>
        <strain evidence="6 7">CCUG 30977</strain>
    </source>
</reference>
<feature type="domain" description="EF-hand" evidence="5">
    <location>
        <begin position="109"/>
        <end position="136"/>
    </location>
</feature>
<keyword evidence="2" id="KW-0677">Repeat</keyword>
<feature type="chain" id="PRO_5025071586" evidence="4">
    <location>
        <begin position="22"/>
        <end position="159"/>
    </location>
</feature>
<dbReference type="EMBL" id="VZPB01000045">
    <property type="protein sequence ID" value="KAB0577711.1"/>
    <property type="molecule type" value="Genomic_DNA"/>
</dbReference>
<dbReference type="GO" id="GO:0005509">
    <property type="term" value="F:calcium ion binding"/>
    <property type="evidence" value="ECO:0007669"/>
    <property type="project" value="InterPro"/>
</dbReference>
<evidence type="ECO:0000256" key="1">
    <source>
        <dbReference type="ARBA" id="ARBA00022723"/>
    </source>
</evidence>
<dbReference type="PANTHER" id="PTHR10827:SF98">
    <property type="entry name" value="45 KDA CALCIUM-BINDING PROTEIN"/>
    <property type="match status" value="1"/>
</dbReference>
<keyword evidence="7" id="KW-1185">Reference proteome</keyword>
<dbReference type="AlphaFoldDB" id="A0A643F8G6"/>
<dbReference type="Gene3D" id="1.10.238.10">
    <property type="entry name" value="EF-hand"/>
    <property type="match status" value="3"/>
</dbReference>
<comment type="caution">
    <text evidence="6">The sequence shown here is derived from an EMBL/GenBank/DDBJ whole genome shotgun (WGS) entry which is preliminary data.</text>
</comment>
<dbReference type="Pfam" id="PF13499">
    <property type="entry name" value="EF-hand_7"/>
    <property type="match status" value="1"/>
</dbReference>
<keyword evidence="4" id="KW-0732">Signal</keyword>
<dbReference type="InterPro" id="IPR011992">
    <property type="entry name" value="EF-hand-dom_pair"/>
</dbReference>
<sequence length="159" mass="16236">MRTLLTLSVVAAALSASLAHAADAVSTAASGPAQGRAAAAERFKALDTNGDGRISRAEAQAAPALAAHFDQIDANKDGEITPKEFRAYHRALKDAKAAGGGTTAAPAGAFAKLDKNGDGLLSREEVAGHPRLAADFDTLDTNHDGQLSPAELAALRKKP</sequence>
<feature type="domain" description="EF-hand" evidence="5">
    <location>
        <begin position="60"/>
        <end position="95"/>
    </location>
</feature>
<evidence type="ECO:0000313" key="6">
    <source>
        <dbReference type="EMBL" id="KAB0577711.1"/>
    </source>
</evidence>
<evidence type="ECO:0000256" key="2">
    <source>
        <dbReference type="ARBA" id="ARBA00022737"/>
    </source>
</evidence>
<evidence type="ECO:0000256" key="3">
    <source>
        <dbReference type="SAM" id="MobiDB-lite"/>
    </source>
</evidence>
<accession>A0A643F8G6</accession>
<evidence type="ECO:0000259" key="5">
    <source>
        <dbReference type="PROSITE" id="PS50222"/>
    </source>
</evidence>
<dbReference type="OrthoDB" id="5461251at2"/>
<dbReference type="PROSITE" id="PS00018">
    <property type="entry name" value="EF_HAND_1"/>
    <property type="match status" value="3"/>
</dbReference>
<dbReference type="InterPro" id="IPR018247">
    <property type="entry name" value="EF_Hand_1_Ca_BS"/>
</dbReference>
<keyword evidence="1" id="KW-0479">Metal-binding</keyword>
<name>A0A643F8G6_IDEDE</name>
<feature type="signal peptide" evidence="4">
    <location>
        <begin position="1"/>
        <end position="21"/>
    </location>
</feature>
<dbReference type="Proteomes" id="UP000430120">
    <property type="component" value="Unassembled WGS sequence"/>
</dbReference>
<evidence type="ECO:0000256" key="4">
    <source>
        <dbReference type="SAM" id="SignalP"/>
    </source>
</evidence>
<organism evidence="6 7">
    <name type="scientific">Ideonella dechloratans</name>
    <dbReference type="NCBI Taxonomy" id="36863"/>
    <lineage>
        <taxon>Bacteria</taxon>
        <taxon>Pseudomonadati</taxon>
        <taxon>Pseudomonadota</taxon>
        <taxon>Betaproteobacteria</taxon>
        <taxon>Burkholderiales</taxon>
        <taxon>Sphaerotilaceae</taxon>
        <taxon>Ideonella</taxon>
    </lineage>
</organism>
<dbReference type="PANTHER" id="PTHR10827">
    <property type="entry name" value="RETICULOCALBIN"/>
    <property type="match status" value="1"/>
</dbReference>
<dbReference type="SMART" id="SM00054">
    <property type="entry name" value="EFh"/>
    <property type="match status" value="2"/>
</dbReference>
<dbReference type="SUPFAM" id="SSF47473">
    <property type="entry name" value="EF-hand"/>
    <property type="match status" value="1"/>
</dbReference>
<protein>
    <submittedName>
        <fullName evidence="6">Calcium sensor EFh</fullName>
    </submittedName>
</protein>
<dbReference type="PROSITE" id="PS50222">
    <property type="entry name" value="EF_HAND_2"/>
    <property type="match status" value="2"/>
</dbReference>
<dbReference type="RefSeq" id="WP_151125145.1">
    <property type="nucleotide sequence ID" value="NZ_CP088081.1"/>
</dbReference>
<evidence type="ECO:0000313" key="7">
    <source>
        <dbReference type="Proteomes" id="UP000430120"/>
    </source>
</evidence>
<gene>
    <name evidence="6" type="ORF">F7Q92_16220</name>
</gene>
<feature type="region of interest" description="Disordered" evidence="3">
    <location>
        <begin position="137"/>
        <end position="159"/>
    </location>
</feature>
<proteinExistence type="predicted"/>
<dbReference type="Pfam" id="PF13202">
    <property type="entry name" value="EF-hand_5"/>
    <property type="match status" value="2"/>
</dbReference>